<reference evidence="2" key="2">
    <citation type="submission" date="2015-06" db="UniProtKB">
        <authorList>
            <consortium name="EnsemblPlants"/>
        </authorList>
    </citation>
    <scope>IDENTIFICATION</scope>
</reference>
<feature type="compositionally biased region" description="Polar residues" evidence="1">
    <location>
        <begin position="7"/>
        <end position="19"/>
    </location>
</feature>
<sequence>MTKVRWRSTNGIMCLSTGQPSPPSRHYPDLLDSLTLANSDGRPQRLIQSRPSSHPSLHEDGGDRDKPFKSEDWHQAS</sequence>
<reference evidence="3" key="1">
    <citation type="submission" date="2013-06" db="EMBL/GenBank/DDBJ databases">
        <authorList>
            <person name="Zhao Q."/>
        </authorList>
    </citation>
    <scope>NUCLEOTIDE SEQUENCE</scope>
    <source>
        <strain evidence="3">cv. W1943</strain>
    </source>
</reference>
<protein>
    <submittedName>
        <fullName evidence="2">Uncharacterized protein</fullName>
    </submittedName>
</protein>
<accession>A0A0E0QFR5</accession>
<dbReference type="HOGENOM" id="CLU_2642432_0_0_1"/>
<dbReference type="EnsemblPlants" id="ORUFI08G07190.1">
    <property type="protein sequence ID" value="ORUFI08G07190.1"/>
    <property type="gene ID" value="ORUFI08G07190"/>
</dbReference>
<feature type="compositionally biased region" description="Basic and acidic residues" evidence="1">
    <location>
        <begin position="56"/>
        <end position="77"/>
    </location>
</feature>
<name>A0A0E0QFR5_ORYRU</name>
<evidence type="ECO:0000313" key="3">
    <source>
        <dbReference type="Proteomes" id="UP000008022"/>
    </source>
</evidence>
<evidence type="ECO:0000256" key="1">
    <source>
        <dbReference type="SAM" id="MobiDB-lite"/>
    </source>
</evidence>
<organism evidence="2 3">
    <name type="scientific">Oryza rufipogon</name>
    <name type="common">Brownbeard rice</name>
    <name type="synonym">Asian wild rice</name>
    <dbReference type="NCBI Taxonomy" id="4529"/>
    <lineage>
        <taxon>Eukaryota</taxon>
        <taxon>Viridiplantae</taxon>
        <taxon>Streptophyta</taxon>
        <taxon>Embryophyta</taxon>
        <taxon>Tracheophyta</taxon>
        <taxon>Spermatophyta</taxon>
        <taxon>Magnoliopsida</taxon>
        <taxon>Liliopsida</taxon>
        <taxon>Poales</taxon>
        <taxon>Poaceae</taxon>
        <taxon>BOP clade</taxon>
        <taxon>Oryzoideae</taxon>
        <taxon>Oryzeae</taxon>
        <taxon>Oryzinae</taxon>
        <taxon>Oryza</taxon>
    </lineage>
</organism>
<feature type="compositionally biased region" description="Polar residues" evidence="1">
    <location>
        <begin position="46"/>
        <end position="55"/>
    </location>
</feature>
<dbReference type="Gramene" id="ORUFI08G07190.1">
    <property type="protein sequence ID" value="ORUFI08G07190.1"/>
    <property type="gene ID" value="ORUFI08G07190"/>
</dbReference>
<dbReference type="AlphaFoldDB" id="A0A0E0QFR5"/>
<evidence type="ECO:0000313" key="2">
    <source>
        <dbReference type="EnsemblPlants" id="ORUFI08G07190.1"/>
    </source>
</evidence>
<keyword evidence="3" id="KW-1185">Reference proteome</keyword>
<feature type="region of interest" description="Disordered" evidence="1">
    <location>
        <begin position="1"/>
        <end position="77"/>
    </location>
</feature>
<dbReference type="Proteomes" id="UP000008022">
    <property type="component" value="Unassembled WGS sequence"/>
</dbReference>
<proteinExistence type="predicted"/>